<dbReference type="NCBIfam" id="TIGR01613">
    <property type="entry name" value="primase_Cterm"/>
    <property type="match status" value="1"/>
</dbReference>
<proteinExistence type="predicted"/>
<dbReference type="EMBL" id="CP002551">
    <property type="protein sequence ID" value="ADZ10372.1"/>
    <property type="molecule type" value="Genomic_DNA"/>
</dbReference>
<keyword evidence="3" id="KW-0067">ATP-binding</keyword>
<organism evidence="5 6">
    <name type="scientific">Methanobacterium lacus (strain AL-21)</name>
    <dbReference type="NCBI Taxonomy" id="877455"/>
    <lineage>
        <taxon>Archaea</taxon>
        <taxon>Methanobacteriati</taxon>
        <taxon>Methanobacteriota</taxon>
        <taxon>Methanomada group</taxon>
        <taxon>Methanobacteria</taxon>
        <taxon>Methanobacteriales</taxon>
        <taxon>Methanobacteriaceae</taxon>
        <taxon>Methanobacterium</taxon>
    </lineage>
</organism>
<reference evidence="6" key="1">
    <citation type="submission" date="2011-02" db="EMBL/GenBank/DDBJ databases">
        <title>Complete sequence of Methanobacterium sp. AL-21.</title>
        <authorList>
            <consortium name="US DOE Joint Genome Institute"/>
            <person name="Lucas S."/>
            <person name="Copeland A."/>
            <person name="Lapidus A."/>
            <person name="Cheng J.-F."/>
            <person name="Goodwin L."/>
            <person name="Pitluck S."/>
            <person name="Chertkov O."/>
            <person name="Detter J.C."/>
            <person name="Han C."/>
            <person name="Tapia R."/>
            <person name="Land M."/>
            <person name="Hauser L."/>
            <person name="Kyrpides N."/>
            <person name="Ivanova N."/>
            <person name="Mikhailova N."/>
            <person name="Pagani I."/>
            <person name="Cadillo-Quiroz H."/>
            <person name="Imachi H."/>
            <person name="Zinder S."/>
            <person name="Liu W."/>
            <person name="Woyke T."/>
        </authorList>
    </citation>
    <scope>NUCLEOTIDE SEQUENCE [LARGE SCALE GENOMIC DNA]</scope>
    <source>
        <strain evidence="6">AL-21</strain>
    </source>
</reference>
<dbReference type="InterPro" id="IPR014015">
    <property type="entry name" value="Helicase_SF3_DNA-vir"/>
</dbReference>
<dbReference type="PANTHER" id="PTHR35372">
    <property type="entry name" value="ATP BINDING PROTEIN-RELATED"/>
    <property type="match status" value="1"/>
</dbReference>
<dbReference type="GO" id="GO:0005524">
    <property type="term" value="F:ATP binding"/>
    <property type="evidence" value="ECO:0007669"/>
    <property type="project" value="UniProtKB-KW"/>
</dbReference>
<keyword evidence="1" id="KW-0547">Nucleotide-binding</keyword>
<dbReference type="InterPro" id="IPR051620">
    <property type="entry name" value="ORF904-like_C"/>
</dbReference>
<protein>
    <submittedName>
        <fullName evidence="5">Phage/plasmid primase, P4 family</fullName>
    </submittedName>
</protein>
<evidence type="ECO:0000259" key="4">
    <source>
        <dbReference type="PROSITE" id="PS51206"/>
    </source>
</evidence>
<evidence type="ECO:0000313" key="6">
    <source>
        <dbReference type="Proteomes" id="UP000007490"/>
    </source>
</evidence>
<dbReference type="AlphaFoldDB" id="F0TCA5"/>
<dbReference type="HOGENOM" id="CLU_466632_0_0_2"/>
<dbReference type="eggNOG" id="arCOG06914">
    <property type="taxonomic scope" value="Archaea"/>
</dbReference>
<dbReference type="RefSeq" id="WP_013645723.1">
    <property type="nucleotide sequence ID" value="NC_015216.1"/>
</dbReference>
<dbReference type="GeneID" id="10278620"/>
<dbReference type="InterPro" id="IPR006500">
    <property type="entry name" value="Helicase_put_C_phage/plasmid"/>
</dbReference>
<keyword evidence="2" id="KW-0378">Hydrolase</keyword>
<dbReference type="Gene3D" id="3.40.50.300">
    <property type="entry name" value="P-loop containing nucleotide triphosphate hydrolases"/>
    <property type="match status" value="1"/>
</dbReference>
<dbReference type="PANTHER" id="PTHR35372:SF2">
    <property type="entry name" value="SF3 HELICASE DOMAIN-CONTAINING PROTEIN"/>
    <property type="match status" value="1"/>
</dbReference>
<dbReference type="InterPro" id="IPR045455">
    <property type="entry name" value="NrS-1_pol-like_helicase"/>
</dbReference>
<dbReference type="Pfam" id="PF19263">
    <property type="entry name" value="DUF5906"/>
    <property type="match status" value="1"/>
</dbReference>
<dbReference type="InterPro" id="IPR027417">
    <property type="entry name" value="P-loop_NTPase"/>
</dbReference>
<gene>
    <name evidence="5" type="ordered locus">Metbo_2157</name>
</gene>
<evidence type="ECO:0000256" key="2">
    <source>
        <dbReference type="ARBA" id="ARBA00022801"/>
    </source>
</evidence>
<keyword evidence="6" id="KW-1185">Reference proteome</keyword>
<feature type="domain" description="SF3 helicase" evidence="4">
    <location>
        <begin position="303"/>
        <end position="456"/>
    </location>
</feature>
<evidence type="ECO:0000313" key="5">
    <source>
        <dbReference type="EMBL" id="ADZ10372.1"/>
    </source>
</evidence>
<dbReference type="InterPro" id="IPR014818">
    <property type="entry name" value="Phage/plasmid_primase_P4_C"/>
</dbReference>
<accession>F0TCA5</accession>
<name>F0TCA5_METLA</name>
<dbReference type="Proteomes" id="UP000007490">
    <property type="component" value="Chromosome"/>
</dbReference>
<dbReference type="KEGG" id="mel:Metbo_2157"/>
<dbReference type="SUPFAM" id="SSF52540">
    <property type="entry name" value="P-loop containing nucleoside triphosphate hydrolases"/>
    <property type="match status" value="1"/>
</dbReference>
<evidence type="ECO:0000256" key="1">
    <source>
        <dbReference type="ARBA" id="ARBA00022741"/>
    </source>
</evidence>
<dbReference type="GO" id="GO:0016787">
    <property type="term" value="F:hydrolase activity"/>
    <property type="evidence" value="ECO:0007669"/>
    <property type="project" value="UniProtKB-KW"/>
</dbReference>
<evidence type="ECO:0000256" key="3">
    <source>
        <dbReference type="ARBA" id="ARBA00022840"/>
    </source>
</evidence>
<sequence length="584" mass="67629">MQKSKLNNKTELSNKNILVRNKNISNETSDKISERGRMGVFGGLKKEIKSDFDVPEKPKPVMFNGKNVEYLQNGVKLFFKEHDSSSVYLVHKRNGSNYKSYWVSKEGESREANSKKPLSVTNTQLENKLIDLAKDFANKEETSKFINQAGQFIKQKYSSIFKFEKDIKRSEKEQALLELYKHINTKYNIIIDKESYDLCIYDESEGIYKAYDEKKFSRFLKKVVGKEFFVDEVKKLMGLFNEIKEEDPNHVAFNNCLMNIETLETRKFDPNIFTRFKVPYNWNPSADSPFFKEKICEIFDDPGKFQTFLQIVGYLFAKGNPHNKLFLLMGKGANGKSLLMQIISAIFINSSAAVPLQDFQKDFGLQPLIGKRVNLLSDLPIATIEETGQIKAITGGDDITINRKFKDPLTTKLKCKIVGAGNRLPKIMDDSYALWRRIVIIKLEKTFDGDSRDTKLTEKLLNDTEGMEWFIFNAIQAYKKIRETGWTEDTYREIREEAIKNSDPALYASEQLFEVTDSPDNFLTRKEIVDSINDFLIEHDLRIPANKSEYYDAVKKCGAKEGQKRILEEKIHGFRYIEKRELGW</sequence>
<dbReference type="Pfam" id="PF08706">
    <property type="entry name" value="D5_N"/>
    <property type="match status" value="1"/>
</dbReference>
<dbReference type="PROSITE" id="PS51206">
    <property type="entry name" value="SF3_HELICASE_1"/>
    <property type="match status" value="1"/>
</dbReference>
<reference evidence="5 6" key="2">
    <citation type="journal article" date="2014" name="Int. J. Syst. Evol. Microbiol.">
        <title>Methanobacterium paludis sp. nov. and a novel strain of Methanobacterium lacus isolated from northern peatlands.</title>
        <authorList>
            <person name="Cadillo-Quiroz H."/>
            <person name="Brauer S.L."/>
            <person name="Goodson N."/>
            <person name="Yavitt J.B."/>
            <person name="Zinder S.H."/>
        </authorList>
    </citation>
    <scope>NUCLEOTIDE SEQUENCE [LARGE SCALE GENOMIC DNA]</scope>
    <source>
        <strain evidence="5 6">AL-21</strain>
    </source>
</reference>